<organism evidence="1 2">
    <name type="scientific">Rotaria magnacalcarata</name>
    <dbReference type="NCBI Taxonomy" id="392030"/>
    <lineage>
        <taxon>Eukaryota</taxon>
        <taxon>Metazoa</taxon>
        <taxon>Spiralia</taxon>
        <taxon>Gnathifera</taxon>
        <taxon>Rotifera</taxon>
        <taxon>Eurotatoria</taxon>
        <taxon>Bdelloidea</taxon>
        <taxon>Philodinida</taxon>
        <taxon>Philodinidae</taxon>
        <taxon>Rotaria</taxon>
    </lineage>
</organism>
<comment type="caution">
    <text evidence="1">The sequence shown here is derived from an EMBL/GenBank/DDBJ whole genome shotgun (WGS) entry which is preliminary data.</text>
</comment>
<dbReference type="AlphaFoldDB" id="A0A815YLN9"/>
<dbReference type="InterPro" id="IPR036397">
    <property type="entry name" value="RNaseH_sf"/>
</dbReference>
<dbReference type="Gene3D" id="3.30.420.10">
    <property type="entry name" value="Ribonuclease H-like superfamily/Ribonuclease H"/>
    <property type="match status" value="1"/>
</dbReference>
<protein>
    <recommendedName>
        <fullName evidence="3">Transposase</fullName>
    </recommendedName>
</protein>
<proteinExistence type="predicted"/>
<dbReference type="OrthoDB" id="10006939at2759"/>
<evidence type="ECO:0000313" key="1">
    <source>
        <dbReference type="EMBL" id="CAF1572666.1"/>
    </source>
</evidence>
<gene>
    <name evidence="1" type="ORF">KQP761_LOCUS19337</name>
</gene>
<evidence type="ECO:0000313" key="2">
    <source>
        <dbReference type="Proteomes" id="UP000663834"/>
    </source>
</evidence>
<sequence>MHRHTLEHDSLREHIISLFMSPTRKFLNFTHHSHNQNNILDCARRTRRRSEPENAYSGILDNNYELHTIPGDGTVDHDRYIKEVLPVALKFGHDAFGADWTFQQDGAKPHIHAKSQEWCEKHFPCFIDKDHWPSSSPDLNSLDYCIWDELAHQVNWDAVTSKTTLINEVKRAVRKVSLDDVFESCSSWANRLYRLSQVKGNYLR</sequence>
<accession>A0A815YLN9</accession>
<dbReference type="GO" id="GO:0003676">
    <property type="term" value="F:nucleic acid binding"/>
    <property type="evidence" value="ECO:0007669"/>
    <property type="project" value="InterPro"/>
</dbReference>
<reference evidence="1" key="1">
    <citation type="submission" date="2021-02" db="EMBL/GenBank/DDBJ databases">
        <authorList>
            <person name="Nowell W R."/>
        </authorList>
    </citation>
    <scope>NUCLEOTIDE SEQUENCE</scope>
</reference>
<dbReference type="EMBL" id="CAJNOW010009879">
    <property type="protein sequence ID" value="CAF1572666.1"/>
    <property type="molecule type" value="Genomic_DNA"/>
</dbReference>
<dbReference type="Proteomes" id="UP000663834">
    <property type="component" value="Unassembled WGS sequence"/>
</dbReference>
<name>A0A815YLN9_9BILA</name>
<evidence type="ECO:0008006" key="3">
    <source>
        <dbReference type="Google" id="ProtNLM"/>
    </source>
</evidence>